<dbReference type="EMBL" id="JASAOG010000299">
    <property type="protein sequence ID" value="KAK0040879.1"/>
    <property type="molecule type" value="Genomic_DNA"/>
</dbReference>
<keyword evidence="2" id="KW-1185">Reference proteome</keyword>
<protein>
    <submittedName>
        <fullName evidence="1">Uncharacterized protein</fullName>
    </submittedName>
</protein>
<dbReference type="AlphaFoldDB" id="A0AAD8EW07"/>
<reference evidence="1" key="1">
    <citation type="journal article" date="2023" name="PLoS Negl. Trop. Dis.">
        <title>A genome sequence for Biomphalaria pfeifferi, the major vector snail for the human-infecting parasite Schistosoma mansoni.</title>
        <authorList>
            <person name="Bu L."/>
            <person name="Lu L."/>
            <person name="Laidemitt M.R."/>
            <person name="Zhang S.M."/>
            <person name="Mutuku M."/>
            <person name="Mkoji G."/>
            <person name="Steinauer M."/>
            <person name="Loker E.S."/>
        </authorList>
    </citation>
    <scope>NUCLEOTIDE SEQUENCE</scope>
    <source>
        <strain evidence="1">KasaAsao</strain>
    </source>
</reference>
<sequence>KGNKFQLDPGLGVRELTCRPTIFIPHRLTEFISFGVKSITQDGCQVNVTSAASLIRLVTGVSHRG</sequence>
<organism evidence="1 2">
    <name type="scientific">Biomphalaria pfeifferi</name>
    <name type="common">Bloodfluke planorb</name>
    <name type="synonym">Freshwater snail</name>
    <dbReference type="NCBI Taxonomy" id="112525"/>
    <lineage>
        <taxon>Eukaryota</taxon>
        <taxon>Metazoa</taxon>
        <taxon>Spiralia</taxon>
        <taxon>Lophotrochozoa</taxon>
        <taxon>Mollusca</taxon>
        <taxon>Gastropoda</taxon>
        <taxon>Heterobranchia</taxon>
        <taxon>Euthyneura</taxon>
        <taxon>Panpulmonata</taxon>
        <taxon>Hygrophila</taxon>
        <taxon>Lymnaeoidea</taxon>
        <taxon>Planorbidae</taxon>
        <taxon>Biomphalaria</taxon>
    </lineage>
</organism>
<name>A0AAD8EW07_BIOPF</name>
<evidence type="ECO:0000313" key="2">
    <source>
        <dbReference type="Proteomes" id="UP001233172"/>
    </source>
</evidence>
<reference evidence="1" key="2">
    <citation type="submission" date="2023-04" db="EMBL/GenBank/DDBJ databases">
        <authorList>
            <person name="Bu L."/>
            <person name="Lu L."/>
            <person name="Laidemitt M.R."/>
            <person name="Zhang S.M."/>
            <person name="Mutuku M."/>
            <person name="Mkoji G."/>
            <person name="Steinauer M."/>
            <person name="Loker E.S."/>
        </authorList>
    </citation>
    <scope>NUCLEOTIDE SEQUENCE</scope>
    <source>
        <strain evidence="1">KasaAsao</strain>
        <tissue evidence="1">Whole Snail</tissue>
    </source>
</reference>
<gene>
    <name evidence="1" type="ORF">Bpfe_029689</name>
</gene>
<accession>A0AAD8EW07</accession>
<feature type="non-terminal residue" evidence="1">
    <location>
        <position position="1"/>
    </location>
</feature>
<feature type="non-terminal residue" evidence="1">
    <location>
        <position position="65"/>
    </location>
</feature>
<proteinExistence type="predicted"/>
<evidence type="ECO:0000313" key="1">
    <source>
        <dbReference type="EMBL" id="KAK0040879.1"/>
    </source>
</evidence>
<dbReference type="Proteomes" id="UP001233172">
    <property type="component" value="Unassembled WGS sequence"/>
</dbReference>
<comment type="caution">
    <text evidence="1">The sequence shown here is derived from an EMBL/GenBank/DDBJ whole genome shotgun (WGS) entry which is preliminary data.</text>
</comment>